<dbReference type="InterPro" id="IPR011856">
    <property type="entry name" value="tRNA_endonuc-like_dom_sf"/>
</dbReference>
<dbReference type="OrthoDB" id="48041at2759"/>
<reference evidence="10" key="1">
    <citation type="submission" date="2021-03" db="EMBL/GenBank/DDBJ databases">
        <title>Comparative genomics and phylogenomic investigation of the class Geoglossomycetes provide insights into ecological specialization and systematics.</title>
        <authorList>
            <person name="Melie T."/>
            <person name="Pirro S."/>
            <person name="Miller A.N."/>
            <person name="Quandt A."/>
        </authorList>
    </citation>
    <scope>NUCLEOTIDE SEQUENCE</scope>
    <source>
        <strain evidence="10">GBOQ0MN5Z8</strain>
    </source>
</reference>
<feature type="compositionally biased region" description="Pro residues" evidence="7">
    <location>
        <begin position="203"/>
        <end position="212"/>
    </location>
</feature>
<dbReference type="InterPro" id="IPR059049">
    <property type="entry name" value="TSEN34_N"/>
</dbReference>
<evidence type="ECO:0000259" key="8">
    <source>
        <dbReference type="Pfam" id="PF01974"/>
    </source>
</evidence>
<feature type="active site" evidence="6">
    <location>
        <position position="257"/>
    </location>
</feature>
<dbReference type="Gene3D" id="3.40.1350.10">
    <property type="match status" value="1"/>
</dbReference>
<dbReference type="GO" id="GO:0000379">
    <property type="term" value="P:tRNA-type intron splice site recognition and cleavage"/>
    <property type="evidence" value="ECO:0007669"/>
    <property type="project" value="UniProtKB-UniRule"/>
</dbReference>
<dbReference type="InterPro" id="IPR036167">
    <property type="entry name" value="tRNA_intron_Endo_cat-like_sf"/>
</dbReference>
<evidence type="ECO:0000313" key="10">
    <source>
        <dbReference type="EMBL" id="KAH0545539.1"/>
    </source>
</evidence>
<dbReference type="EC" id="4.6.1.16" evidence="5"/>
<dbReference type="FunFam" id="3.40.1350.10:FF:000008">
    <property type="entry name" value="tRNA-splicing endonuclease subunit Sen34"/>
    <property type="match status" value="1"/>
</dbReference>
<proteinExistence type="inferred from homology"/>
<evidence type="ECO:0000256" key="3">
    <source>
        <dbReference type="ARBA" id="ARBA00023239"/>
    </source>
</evidence>
<feature type="active site" evidence="6">
    <location>
        <position position="288"/>
    </location>
</feature>
<protein>
    <recommendedName>
        <fullName evidence="5">tRNA-splicing endonuclease subunit Sen34</fullName>
        <ecNumber evidence="5">4.6.1.16</ecNumber>
    </recommendedName>
</protein>
<feature type="domain" description="TSEN34 N-terminal" evidence="9">
    <location>
        <begin position="17"/>
        <end position="86"/>
    </location>
</feature>
<evidence type="ECO:0000256" key="1">
    <source>
        <dbReference type="ARBA" id="ARBA00008078"/>
    </source>
</evidence>
<dbReference type="Proteomes" id="UP000698800">
    <property type="component" value="Unassembled WGS sequence"/>
</dbReference>
<comment type="function">
    <text evidence="4">Constitutes one of the two catalytic subunit of the tRNA-splicing endonuclease complex, a complex responsible for identification and cleavage of the splice sites in pre-tRNA. It cleaves pre-tRNA at the 5'- and 3'-splice sites to release the intron. The products are an intron and two tRNA half-molecules bearing 2',3'-cyclic phosphate and 5'-OH termini. There are no conserved sequences at the splice sites, but the intron is invariably located at the same site in the gene, placing the splice sites an invariant distance from the constant structural features of the tRNA body. It probably carries the active site for 3'-splice site cleavage.</text>
</comment>
<dbReference type="GO" id="GO:0000213">
    <property type="term" value="F:tRNA-intron lyase activity"/>
    <property type="evidence" value="ECO:0007669"/>
    <property type="project" value="UniProtKB-UniRule"/>
</dbReference>
<sequence>MTHPKPVAPDRLSDHLIPISLVGGRYLVFDIDVITYLRAQHHICGVLTGSIPHLPQQNVFLGIPIELMPEEVRLLVEKGVAFIVDDVAWHRKGLKELRDEDKNAFLQTLETRGWDAAKVAEQWAKERSENALKKQGMKIPTSAETSSPAATQEEVGSANKSDNADESLFFNSSPPQPPSPRGPFHRRAPTTPSSPHIITPTTSYPPLPSPQPTSLLPPVPPSYPLYAHLHSKNYFLSPGLRFGCQYLAYPGDPLRFHSHFLAVGFGWDEEFSLLDLVAGGRLGTGVKKGFLIGGLEPENEREVREGDGVKTFCIEWGGM</sequence>
<keyword evidence="3 5" id="KW-0456">Lyase</keyword>
<gene>
    <name evidence="10" type="ORF">FGG08_000370</name>
</gene>
<feature type="domain" description="tRNA intron endonuclease catalytic" evidence="8">
    <location>
        <begin position="222"/>
        <end position="295"/>
    </location>
</feature>
<evidence type="ECO:0000256" key="2">
    <source>
        <dbReference type="ARBA" id="ARBA00022694"/>
    </source>
</evidence>
<name>A0A9P8I943_9PEZI</name>
<evidence type="ECO:0000256" key="7">
    <source>
        <dbReference type="SAM" id="MobiDB-lite"/>
    </source>
</evidence>
<comment type="similarity">
    <text evidence="1 5">Belongs to the tRNA-intron endonuclease family.</text>
</comment>
<dbReference type="SUPFAM" id="SSF53032">
    <property type="entry name" value="tRNA-intron endonuclease catalytic domain-like"/>
    <property type="match status" value="1"/>
</dbReference>
<keyword evidence="11" id="KW-1185">Reference proteome</keyword>
<dbReference type="Pfam" id="PF26577">
    <property type="entry name" value="TSEN34_N"/>
    <property type="match status" value="1"/>
</dbReference>
<dbReference type="CDD" id="cd22363">
    <property type="entry name" value="tRNA-intron_lyase_C"/>
    <property type="match status" value="1"/>
</dbReference>
<feature type="active site" evidence="6">
    <location>
        <position position="249"/>
    </location>
</feature>
<dbReference type="GO" id="GO:0003676">
    <property type="term" value="F:nucleic acid binding"/>
    <property type="evidence" value="ECO:0007669"/>
    <property type="project" value="InterPro"/>
</dbReference>
<dbReference type="InterPro" id="IPR006677">
    <property type="entry name" value="tRNA_intron_Endonuc_cat-like"/>
</dbReference>
<dbReference type="AlphaFoldDB" id="A0A9P8I943"/>
<evidence type="ECO:0000256" key="5">
    <source>
        <dbReference type="PIRNR" id="PIRNR017250"/>
    </source>
</evidence>
<comment type="caution">
    <text evidence="10">The sequence shown here is derived from an EMBL/GenBank/DDBJ whole genome shotgun (WGS) entry which is preliminary data.</text>
</comment>
<dbReference type="PANTHER" id="PTHR13070:SF0">
    <property type="entry name" value="TRNA-SPLICING ENDONUCLEASE SUBUNIT SEN34"/>
    <property type="match status" value="1"/>
</dbReference>
<evidence type="ECO:0000256" key="4">
    <source>
        <dbReference type="ARBA" id="ARBA00059865"/>
    </source>
</evidence>
<dbReference type="PIRSF" id="PIRSF017250">
    <property type="entry name" value="tRNA_splic_SEN34"/>
    <property type="match status" value="1"/>
</dbReference>
<dbReference type="InterPro" id="IPR006676">
    <property type="entry name" value="tRNA_splic"/>
</dbReference>
<dbReference type="Pfam" id="PF01974">
    <property type="entry name" value="tRNA_int_endo"/>
    <property type="match status" value="1"/>
</dbReference>
<feature type="compositionally biased region" description="Low complexity" evidence="7">
    <location>
        <begin position="189"/>
        <end position="202"/>
    </location>
</feature>
<organism evidence="10 11">
    <name type="scientific">Glutinoglossum americanum</name>
    <dbReference type="NCBI Taxonomy" id="1670608"/>
    <lineage>
        <taxon>Eukaryota</taxon>
        <taxon>Fungi</taxon>
        <taxon>Dikarya</taxon>
        <taxon>Ascomycota</taxon>
        <taxon>Pezizomycotina</taxon>
        <taxon>Geoglossomycetes</taxon>
        <taxon>Geoglossales</taxon>
        <taxon>Geoglossaceae</taxon>
        <taxon>Glutinoglossum</taxon>
    </lineage>
</organism>
<evidence type="ECO:0000259" key="9">
    <source>
        <dbReference type="Pfam" id="PF26577"/>
    </source>
</evidence>
<dbReference type="InterPro" id="IPR016690">
    <property type="entry name" value="TSEN34"/>
</dbReference>
<accession>A0A9P8I943</accession>
<feature type="region of interest" description="Disordered" evidence="7">
    <location>
        <begin position="127"/>
        <end position="212"/>
    </location>
</feature>
<dbReference type="NCBIfam" id="TIGR00324">
    <property type="entry name" value="endA"/>
    <property type="match status" value="1"/>
</dbReference>
<keyword evidence="2 5" id="KW-0819">tRNA processing</keyword>
<dbReference type="EMBL" id="JAGHQL010000004">
    <property type="protein sequence ID" value="KAH0545539.1"/>
    <property type="molecule type" value="Genomic_DNA"/>
</dbReference>
<evidence type="ECO:0000256" key="6">
    <source>
        <dbReference type="PIRSR" id="PIRSR017250-50"/>
    </source>
</evidence>
<dbReference type="PANTHER" id="PTHR13070">
    <property type="entry name" value="TRNA-SPLICING ENDONUCLEASE SUBUNIT SEN34-RELATED"/>
    <property type="match status" value="1"/>
</dbReference>
<dbReference type="GO" id="GO:0000214">
    <property type="term" value="C:tRNA-intron endonuclease complex"/>
    <property type="evidence" value="ECO:0007669"/>
    <property type="project" value="UniProtKB-UniRule"/>
</dbReference>
<evidence type="ECO:0000313" key="11">
    <source>
        <dbReference type="Proteomes" id="UP000698800"/>
    </source>
</evidence>